<dbReference type="EMBL" id="JAPFQP010000004">
    <property type="protein sequence ID" value="MCX2720315.1"/>
    <property type="molecule type" value="Genomic_DNA"/>
</dbReference>
<evidence type="ECO:0000259" key="3">
    <source>
        <dbReference type="Pfam" id="PF25919"/>
    </source>
</evidence>
<comment type="caution">
    <text evidence="4">The sequence shown here is derived from an EMBL/GenBank/DDBJ whole genome shotgun (WGS) entry which is preliminary data.</text>
</comment>
<dbReference type="Gene3D" id="2.40.50.100">
    <property type="match status" value="1"/>
</dbReference>
<evidence type="ECO:0000313" key="4">
    <source>
        <dbReference type="EMBL" id="MCX2720315.1"/>
    </source>
</evidence>
<reference evidence="4" key="1">
    <citation type="submission" date="2022-11" db="EMBL/GenBank/DDBJ databases">
        <title>The characterization of three novel Bacteroidetes species and genomic analysis of their roles in tidal elemental geochemical cycles.</title>
        <authorList>
            <person name="Ma K.-J."/>
        </authorList>
    </citation>
    <scope>NUCLEOTIDE SEQUENCE</scope>
    <source>
        <strain evidence="4">M415</strain>
    </source>
</reference>
<dbReference type="NCBIfam" id="TIGR01730">
    <property type="entry name" value="RND_mfp"/>
    <property type="match status" value="1"/>
</dbReference>
<dbReference type="Proteomes" id="UP001207116">
    <property type="component" value="Unassembled WGS sequence"/>
</dbReference>
<feature type="coiled-coil region" evidence="2">
    <location>
        <begin position="94"/>
        <end position="121"/>
    </location>
</feature>
<dbReference type="InterPro" id="IPR058790">
    <property type="entry name" value="BSH_CusB"/>
</dbReference>
<evidence type="ECO:0000313" key="5">
    <source>
        <dbReference type="Proteomes" id="UP001207116"/>
    </source>
</evidence>
<accession>A0AAE3SP76</accession>
<protein>
    <submittedName>
        <fullName evidence="4">Efflux RND transporter periplasmic adaptor subunit</fullName>
    </submittedName>
</protein>
<name>A0AAE3SP76_9FLAO</name>
<proteinExistence type="inferred from homology"/>
<organism evidence="4 5">
    <name type="scientific">Lentiprolixibacter aurantiacus</name>
    <dbReference type="NCBI Taxonomy" id="2993939"/>
    <lineage>
        <taxon>Bacteria</taxon>
        <taxon>Pseudomonadati</taxon>
        <taxon>Bacteroidota</taxon>
        <taxon>Flavobacteriia</taxon>
        <taxon>Flavobacteriales</taxon>
        <taxon>Flavobacteriaceae</taxon>
        <taxon>Lentiprolixibacter</taxon>
    </lineage>
</organism>
<sequence length="358" mass="38673">MKLRNAIVGLLTLGFIVSCGDSNTEKELAKTSPIPVTVSEVGSDSGAASFYASGSLEAVQNTSISTRMMGFVRRLNVKPGDKVRQGALLIEISNADLSAKKAQARANILSAEAAFANAEKDYNRFKALYESQSATQKEMDDISARYRMTKAGLEAARQMEQEVLAQMDYAKIKAPFDGVVTNTFIKEGDMANPGMPLLGLEAPDQFQVVAMVSESDIDRISKDVGVQVHLKSLDKWVTGKVSEVSTSSRNTGGQFLVKVVLEENHPGVRSGMYATVQFPQGREATSEKVMIPSSILVNKGQLTGVYILSDQDIALLRWIRTGRTIGDSVTVLSGLKPGERLVLTAEGKLYNGAKVTIQ</sequence>
<dbReference type="RefSeq" id="WP_266014239.1">
    <property type="nucleotide sequence ID" value="NZ_JAPFQP010000004.1"/>
</dbReference>
<evidence type="ECO:0000256" key="1">
    <source>
        <dbReference type="ARBA" id="ARBA00009477"/>
    </source>
</evidence>
<keyword evidence="2" id="KW-0175">Coiled coil</keyword>
<dbReference type="PANTHER" id="PTHR30469">
    <property type="entry name" value="MULTIDRUG RESISTANCE PROTEIN MDTA"/>
    <property type="match status" value="1"/>
</dbReference>
<feature type="domain" description="CusB-like barrel-sandwich hybrid" evidence="3">
    <location>
        <begin position="63"/>
        <end position="198"/>
    </location>
</feature>
<dbReference type="PROSITE" id="PS51257">
    <property type="entry name" value="PROKAR_LIPOPROTEIN"/>
    <property type="match status" value="1"/>
</dbReference>
<keyword evidence="5" id="KW-1185">Reference proteome</keyword>
<dbReference type="GO" id="GO:1990281">
    <property type="term" value="C:efflux pump complex"/>
    <property type="evidence" value="ECO:0007669"/>
    <property type="project" value="TreeGrafter"/>
</dbReference>
<dbReference type="Pfam" id="PF25919">
    <property type="entry name" value="BSH_CusB"/>
    <property type="match status" value="1"/>
</dbReference>
<dbReference type="InterPro" id="IPR006143">
    <property type="entry name" value="RND_pump_MFP"/>
</dbReference>
<dbReference type="GO" id="GO:0015562">
    <property type="term" value="F:efflux transmembrane transporter activity"/>
    <property type="evidence" value="ECO:0007669"/>
    <property type="project" value="TreeGrafter"/>
</dbReference>
<dbReference type="Gene3D" id="1.10.287.470">
    <property type="entry name" value="Helix hairpin bin"/>
    <property type="match status" value="1"/>
</dbReference>
<dbReference type="AlphaFoldDB" id="A0AAE3SP76"/>
<evidence type="ECO:0000256" key="2">
    <source>
        <dbReference type="SAM" id="Coils"/>
    </source>
</evidence>
<dbReference type="PANTHER" id="PTHR30469:SF15">
    <property type="entry name" value="HLYD FAMILY OF SECRETION PROTEINS"/>
    <property type="match status" value="1"/>
</dbReference>
<gene>
    <name evidence="4" type="ORF">OO016_11935</name>
</gene>
<dbReference type="Gene3D" id="2.40.30.170">
    <property type="match status" value="1"/>
</dbReference>
<dbReference type="SUPFAM" id="SSF111369">
    <property type="entry name" value="HlyD-like secretion proteins"/>
    <property type="match status" value="1"/>
</dbReference>
<dbReference type="Gene3D" id="2.40.420.20">
    <property type="match status" value="1"/>
</dbReference>
<comment type="similarity">
    <text evidence="1">Belongs to the membrane fusion protein (MFP) (TC 8.A.1) family.</text>
</comment>